<dbReference type="PRINTS" id="PR00420">
    <property type="entry name" value="RNGMNOXGNASE"/>
</dbReference>
<protein>
    <submittedName>
        <fullName evidence="3">NAD(P)/FAD-dependent oxidoreductase</fullName>
    </submittedName>
</protein>
<dbReference type="Pfam" id="PF01494">
    <property type="entry name" value="FAD_binding_3"/>
    <property type="match status" value="1"/>
</dbReference>
<evidence type="ECO:0000313" key="4">
    <source>
        <dbReference type="Proteomes" id="UP000318428"/>
    </source>
</evidence>
<dbReference type="RefSeq" id="WP_146386177.1">
    <property type="nucleotide sequence ID" value="NZ_VFIO01000006.1"/>
</dbReference>
<dbReference type="PANTHER" id="PTHR43747:SF5">
    <property type="entry name" value="FAD-BINDING DOMAIN-CONTAINING PROTEIN"/>
    <property type="match status" value="1"/>
</dbReference>
<keyword evidence="4" id="KW-1185">Reference proteome</keyword>
<evidence type="ECO:0000313" key="3">
    <source>
        <dbReference type="EMBL" id="TWR88154.1"/>
    </source>
</evidence>
<comment type="caution">
    <text evidence="3">The sequence shown here is derived from an EMBL/GenBank/DDBJ whole genome shotgun (WGS) entry which is preliminary data.</text>
</comment>
<gene>
    <name evidence="3" type="ORF">FJD38_15760</name>
</gene>
<reference evidence="3 4" key="1">
    <citation type="submission" date="2019-06" db="EMBL/GenBank/DDBJ databases">
        <title>Pseudomonas bimorpha sp. nov. isolated from bovine raw milk and skim milk concentrate.</title>
        <authorList>
            <person name="Hofmann K."/>
            <person name="Huptas C."/>
            <person name="Doll E."/>
            <person name="Scherer S."/>
            <person name="Wenning M."/>
        </authorList>
    </citation>
    <scope>NUCLEOTIDE SEQUENCE [LARGE SCALE GENOMIC DNA]</scope>
    <source>
        <strain evidence="3 4">DSM 108989</strain>
    </source>
</reference>
<evidence type="ECO:0000259" key="2">
    <source>
        <dbReference type="Pfam" id="PF01494"/>
    </source>
</evidence>
<dbReference type="InterPro" id="IPR002938">
    <property type="entry name" value="FAD-bd"/>
</dbReference>
<dbReference type="Gene3D" id="3.50.50.60">
    <property type="entry name" value="FAD/NAD(P)-binding domain"/>
    <property type="match status" value="1"/>
</dbReference>
<keyword evidence="1" id="KW-0560">Oxidoreductase</keyword>
<dbReference type="PANTHER" id="PTHR43747">
    <property type="entry name" value="FAD-BINDING PROTEIN"/>
    <property type="match status" value="1"/>
</dbReference>
<name>A0ABY3GF43_9PSED</name>
<proteinExistence type="predicted"/>
<dbReference type="Proteomes" id="UP000318428">
    <property type="component" value="Unassembled WGS sequence"/>
</dbReference>
<dbReference type="InterPro" id="IPR050816">
    <property type="entry name" value="Flavin-dep_Halogenase_NPB"/>
</dbReference>
<evidence type="ECO:0000256" key="1">
    <source>
        <dbReference type="ARBA" id="ARBA00023002"/>
    </source>
</evidence>
<dbReference type="SUPFAM" id="SSF51905">
    <property type="entry name" value="FAD/NAD(P)-binding domain"/>
    <property type="match status" value="1"/>
</dbReference>
<organism evidence="3 4">
    <name type="scientific">Pseudomonas saxonica</name>
    <dbReference type="NCBI Taxonomy" id="2600598"/>
    <lineage>
        <taxon>Bacteria</taxon>
        <taxon>Pseudomonadati</taxon>
        <taxon>Pseudomonadota</taxon>
        <taxon>Gammaproteobacteria</taxon>
        <taxon>Pseudomonadales</taxon>
        <taxon>Pseudomonadaceae</taxon>
        <taxon>Pseudomonas</taxon>
    </lineage>
</organism>
<dbReference type="InterPro" id="IPR036188">
    <property type="entry name" value="FAD/NAD-bd_sf"/>
</dbReference>
<accession>A0ABY3GF43</accession>
<sequence length="341" mass="37612">MTNQYDVIVVGAGPAGCATAIACAQHGMHVALLERDSFPRHRPGETLHPAIEPLLGQLGILRELTELSGLRHHGHWVHWEGVPRFVEFGGDAAGPWRGFQIERAAFDVQLMNRARALGVRIIQPCASPTIIHDGNRVAGVTLGQDRLLAACVVDASGGHGWLRRQLPIQWQAFSPQLIARYGYYQDELERIYDTPRLIAVSNGWQWIARLDTHHLHWTTLSFDSNSMPIAGSPDALKSLTPVGPVRGADVSWRLSEAPMGPGYILVGDAAAILDPASSHGVLKALMSGMQAAQAIADCRAWPSGEHVVHQHFKTWLNNQFNADINALRQFYRVHPYPPMWV</sequence>
<feature type="domain" description="FAD-binding" evidence="2">
    <location>
        <begin position="5"/>
        <end position="175"/>
    </location>
</feature>
<dbReference type="EMBL" id="VFIO01000006">
    <property type="protein sequence ID" value="TWR88154.1"/>
    <property type="molecule type" value="Genomic_DNA"/>
</dbReference>